<dbReference type="SUPFAM" id="SSF51735">
    <property type="entry name" value="NAD(P)-binding Rossmann-fold domains"/>
    <property type="match status" value="1"/>
</dbReference>
<dbReference type="InterPro" id="IPR005913">
    <property type="entry name" value="dTDP_dehydrorham_reduct"/>
</dbReference>
<keyword evidence="2" id="KW-0521">NADP</keyword>
<dbReference type="AlphaFoldDB" id="A0A1M4UV63"/>
<dbReference type="InterPro" id="IPR029903">
    <property type="entry name" value="RmlD-like-bd"/>
</dbReference>
<dbReference type="STRING" id="1122155.SAMN02745158_00994"/>
<keyword evidence="2" id="KW-0560">Oxidoreductase</keyword>
<name>A0A1M4UV63_9CLOT</name>
<dbReference type="Gene3D" id="3.90.25.10">
    <property type="entry name" value="UDP-galactose 4-epimerase, domain 1"/>
    <property type="match status" value="1"/>
</dbReference>
<sequence length="281" mass="31471">MKVLVTGATGQLGYDIMKELKSREIPAVGLGSKDCDITDLSAVLHIVEDIQPDAVIHCAGYTAVDKAEEEPDLCYTVNVTGTQNLITACKKTDCRFMFVSSDYVFDGLGDRPWKPDDKRNPQSEYGKSKYLGELAVEKQLEKYFIVRISWVFGINGNNFVKAILKRANSGQTVSVVADQIGSPTYTPDAAKLMADMIQTEAYGTYHITNEGCCSWYEFACRILAESHIDITVHPLTAEEYGAKARRPKNSRLDKSCLTDNGFRLLPRWEDALKRFLKEYHS</sequence>
<dbReference type="PANTHER" id="PTHR10491">
    <property type="entry name" value="DTDP-4-DEHYDRORHAMNOSE REDUCTASE"/>
    <property type="match status" value="1"/>
</dbReference>
<feature type="domain" description="RmlD-like substrate binding" evidence="3">
    <location>
        <begin position="1"/>
        <end position="279"/>
    </location>
</feature>
<dbReference type="EMBL" id="FQVI01000003">
    <property type="protein sequence ID" value="SHE60513.1"/>
    <property type="molecule type" value="Genomic_DNA"/>
</dbReference>
<keyword evidence="5" id="KW-1185">Reference proteome</keyword>
<reference evidence="4 5" key="1">
    <citation type="submission" date="2016-11" db="EMBL/GenBank/DDBJ databases">
        <authorList>
            <person name="Jaros S."/>
            <person name="Januszkiewicz K."/>
            <person name="Wedrychowicz H."/>
        </authorList>
    </citation>
    <scope>NUCLEOTIDE SEQUENCE [LARGE SCALE GENOMIC DNA]</scope>
    <source>
        <strain evidence="4 5">DSM 17459</strain>
    </source>
</reference>
<accession>A0A1M4UV63</accession>
<dbReference type="NCBIfam" id="TIGR01214">
    <property type="entry name" value="rmlD"/>
    <property type="match status" value="1"/>
</dbReference>
<dbReference type="GO" id="GO:0005829">
    <property type="term" value="C:cytosol"/>
    <property type="evidence" value="ECO:0007669"/>
    <property type="project" value="TreeGrafter"/>
</dbReference>
<dbReference type="RefSeq" id="WP_072849512.1">
    <property type="nucleotide sequence ID" value="NZ_FQVI01000003.1"/>
</dbReference>
<dbReference type="EC" id="1.1.1.133" evidence="2"/>
<comment type="similarity">
    <text evidence="1 2">Belongs to the dTDP-4-dehydrorhamnose reductase family.</text>
</comment>
<proteinExistence type="inferred from homology"/>
<evidence type="ECO:0000313" key="5">
    <source>
        <dbReference type="Proteomes" id="UP000184245"/>
    </source>
</evidence>
<gene>
    <name evidence="4" type="ORF">SAMN02745158_00994</name>
</gene>
<dbReference type="Proteomes" id="UP000184245">
    <property type="component" value="Unassembled WGS sequence"/>
</dbReference>
<comment type="function">
    <text evidence="2">Catalyzes the reduction of dTDP-6-deoxy-L-lyxo-4-hexulose to yield dTDP-L-rhamnose.</text>
</comment>
<dbReference type="UniPathway" id="UPA00124"/>
<dbReference type="OrthoDB" id="9803892at2"/>
<dbReference type="PANTHER" id="PTHR10491:SF4">
    <property type="entry name" value="METHIONINE ADENOSYLTRANSFERASE 2 SUBUNIT BETA"/>
    <property type="match status" value="1"/>
</dbReference>
<evidence type="ECO:0000256" key="1">
    <source>
        <dbReference type="ARBA" id="ARBA00010944"/>
    </source>
</evidence>
<dbReference type="GO" id="GO:0008831">
    <property type="term" value="F:dTDP-4-dehydrorhamnose reductase activity"/>
    <property type="evidence" value="ECO:0007669"/>
    <property type="project" value="UniProtKB-EC"/>
</dbReference>
<dbReference type="Pfam" id="PF04321">
    <property type="entry name" value="RmlD_sub_bind"/>
    <property type="match status" value="1"/>
</dbReference>
<comment type="pathway">
    <text evidence="2">Carbohydrate biosynthesis; dTDP-L-rhamnose biosynthesis.</text>
</comment>
<evidence type="ECO:0000256" key="2">
    <source>
        <dbReference type="RuleBase" id="RU364082"/>
    </source>
</evidence>
<organism evidence="4 5">
    <name type="scientific">Lactonifactor longoviformis DSM 17459</name>
    <dbReference type="NCBI Taxonomy" id="1122155"/>
    <lineage>
        <taxon>Bacteria</taxon>
        <taxon>Bacillati</taxon>
        <taxon>Bacillota</taxon>
        <taxon>Clostridia</taxon>
        <taxon>Eubacteriales</taxon>
        <taxon>Clostridiaceae</taxon>
        <taxon>Lactonifactor</taxon>
    </lineage>
</organism>
<dbReference type="CDD" id="cd05254">
    <property type="entry name" value="dTDP_HR_like_SDR_e"/>
    <property type="match status" value="1"/>
</dbReference>
<dbReference type="InterPro" id="IPR036291">
    <property type="entry name" value="NAD(P)-bd_dom_sf"/>
</dbReference>
<evidence type="ECO:0000313" key="4">
    <source>
        <dbReference type="EMBL" id="SHE60513.1"/>
    </source>
</evidence>
<protein>
    <recommendedName>
        <fullName evidence="2">dTDP-4-dehydrorhamnose reductase</fullName>
        <ecNumber evidence="2">1.1.1.133</ecNumber>
    </recommendedName>
</protein>
<evidence type="ECO:0000259" key="3">
    <source>
        <dbReference type="Pfam" id="PF04321"/>
    </source>
</evidence>
<dbReference type="Gene3D" id="3.40.50.720">
    <property type="entry name" value="NAD(P)-binding Rossmann-like Domain"/>
    <property type="match status" value="1"/>
</dbReference>
<dbReference type="GO" id="GO:0019305">
    <property type="term" value="P:dTDP-rhamnose biosynthetic process"/>
    <property type="evidence" value="ECO:0007669"/>
    <property type="project" value="UniProtKB-UniPathway"/>
</dbReference>